<evidence type="ECO:0000256" key="1">
    <source>
        <dbReference type="SAM" id="Phobius"/>
    </source>
</evidence>
<name>A0A5C7J4G5_9BACT</name>
<reference evidence="3 4" key="1">
    <citation type="submission" date="2018-09" db="EMBL/GenBank/DDBJ databases">
        <title>Metagenome Assembled Genomes from an Advanced Water Purification Facility.</title>
        <authorList>
            <person name="Stamps B.W."/>
            <person name="Spear J.R."/>
        </authorList>
    </citation>
    <scope>NUCLEOTIDE SEQUENCE [LARGE SCALE GENOMIC DNA]</scope>
    <source>
        <strain evidence="3">Bin_63_2</strain>
    </source>
</reference>
<dbReference type="Pfam" id="PF13020">
    <property type="entry name" value="NOV_C"/>
    <property type="match status" value="1"/>
</dbReference>
<keyword evidence="1" id="KW-1133">Transmembrane helix</keyword>
<comment type="caution">
    <text evidence="3">The sequence shown here is derived from an EMBL/GenBank/DDBJ whole genome shotgun (WGS) entry which is preliminary data.</text>
</comment>
<dbReference type="AlphaFoldDB" id="A0A5C7J4G5"/>
<sequence>MKEPKLEEFGLSSTLYSEYFSKKRSLEKIKEDSEQSLKAINDSPIHGLLGFILFVGIYGMIPFGVFISSYVGNVAAWVISLGIAWGVIFLLERNLIENIISFGKYNEFRENLSKTKEGLDKLKTDFEAKVSSFEETFYGYYESLLENFYATRLYKKRSGTEEFAESIAEFSSILSSLDDSNKVLVTRHFKLFEYKQYLSSRISGHNFQKNRELNKDFLPLADFIKKTEPKHLIEKETLPPEVTYRVPRKIDWDEITKGRRLTGITGEEIVLAIEKDYLCSLGREDLAEKILHTAKERGDGAGYDISSFFSDGRKKYIEVKATKNSLDSAYYISRNELGFLRDNPETSFVYRVLISENSPEEHHLEALTAEDILQESEIIPVNYLVKKK</sequence>
<gene>
    <name evidence="3" type="ORF">E6Q11_04760</name>
</gene>
<evidence type="ECO:0000313" key="3">
    <source>
        <dbReference type="EMBL" id="TXG76357.1"/>
    </source>
</evidence>
<evidence type="ECO:0000313" key="4">
    <source>
        <dbReference type="Proteomes" id="UP000321026"/>
    </source>
</evidence>
<keyword evidence="1" id="KW-0812">Transmembrane</keyword>
<proteinExistence type="predicted"/>
<accession>A0A5C7J4G5</accession>
<keyword evidence="1" id="KW-0472">Membrane</keyword>
<dbReference type="EMBL" id="SSDS01000075">
    <property type="protein sequence ID" value="TXG76357.1"/>
    <property type="molecule type" value="Genomic_DNA"/>
</dbReference>
<organism evidence="3 4">
    <name type="scientific">Candidatus Dojkabacteria bacterium</name>
    <dbReference type="NCBI Taxonomy" id="2099670"/>
    <lineage>
        <taxon>Bacteria</taxon>
        <taxon>Candidatus Dojkabacteria</taxon>
    </lineage>
</organism>
<dbReference type="Proteomes" id="UP000321026">
    <property type="component" value="Unassembled WGS sequence"/>
</dbReference>
<dbReference type="InterPro" id="IPR024975">
    <property type="entry name" value="NOV_C"/>
</dbReference>
<evidence type="ECO:0000259" key="2">
    <source>
        <dbReference type="Pfam" id="PF13020"/>
    </source>
</evidence>
<protein>
    <submittedName>
        <fullName evidence="3">DUF3883 domain-containing protein</fullName>
    </submittedName>
</protein>
<feature type="transmembrane region" description="Helical" evidence="1">
    <location>
        <begin position="74"/>
        <end position="91"/>
    </location>
</feature>
<feature type="domain" description="Protein NO VEIN C-terminal" evidence="2">
    <location>
        <begin position="266"/>
        <end position="360"/>
    </location>
</feature>
<feature type="transmembrane region" description="Helical" evidence="1">
    <location>
        <begin position="48"/>
        <end position="68"/>
    </location>
</feature>